<gene>
    <name evidence="1" type="ORF">LCGC14_1173740</name>
</gene>
<dbReference type="InterPro" id="IPR029063">
    <property type="entry name" value="SAM-dependent_MTases_sf"/>
</dbReference>
<dbReference type="AlphaFoldDB" id="A0A0F9P779"/>
<dbReference type="GO" id="GO:0008168">
    <property type="term" value="F:methyltransferase activity"/>
    <property type="evidence" value="ECO:0007669"/>
    <property type="project" value="InterPro"/>
</dbReference>
<organism evidence="1">
    <name type="scientific">marine sediment metagenome</name>
    <dbReference type="NCBI Taxonomy" id="412755"/>
    <lineage>
        <taxon>unclassified sequences</taxon>
        <taxon>metagenomes</taxon>
        <taxon>ecological metagenomes</taxon>
    </lineage>
</organism>
<evidence type="ECO:0000313" key="1">
    <source>
        <dbReference type="EMBL" id="KKM96875.1"/>
    </source>
</evidence>
<accession>A0A0F9P779</accession>
<protein>
    <recommendedName>
        <fullName evidence="2">DNA methylase N-4/N-6 domain-containing protein</fullName>
    </recommendedName>
</protein>
<comment type="caution">
    <text evidence="1">The sequence shown here is derived from an EMBL/GenBank/DDBJ whole genome shotgun (WGS) entry which is preliminary data.</text>
</comment>
<reference evidence="1" key="1">
    <citation type="journal article" date="2015" name="Nature">
        <title>Complex archaea that bridge the gap between prokaryotes and eukaryotes.</title>
        <authorList>
            <person name="Spang A."/>
            <person name="Saw J.H."/>
            <person name="Jorgensen S.L."/>
            <person name="Zaremba-Niedzwiedzka K."/>
            <person name="Martijn J."/>
            <person name="Lind A.E."/>
            <person name="van Eijk R."/>
            <person name="Schleper C."/>
            <person name="Guy L."/>
            <person name="Ettema T.J."/>
        </authorList>
    </citation>
    <scope>NUCLEOTIDE SEQUENCE</scope>
</reference>
<dbReference type="GO" id="GO:0003676">
    <property type="term" value="F:nucleic acid binding"/>
    <property type="evidence" value="ECO:0007669"/>
    <property type="project" value="InterPro"/>
</dbReference>
<dbReference type="InterPro" id="IPR002052">
    <property type="entry name" value="DNA_methylase_N6_adenine_CS"/>
</dbReference>
<proteinExistence type="predicted"/>
<name>A0A0F9P779_9ZZZZ</name>
<dbReference type="GO" id="GO:0032259">
    <property type="term" value="P:methylation"/>
    <property type="evidence" value="ECO:0007669"/>
    <property type="project" value="InterPro"/>
</dbReference>
<dbReference type="EMBL" id="LAZR01005823">
    <property type="protein sequence ID" value="KKM96875.1"/>
    <property type="molecule type" value="Genomic_DNA"/>
</dbReference>
<dbReference type="SUPFAM" id="SSF53335">
    <property type="entry name" value="S-adenosyl-L-methionine-dependent methyltransferases"/>
    <property type="match status" value="1"/>
</dbReference>
<evidence type="ECO:0008006" key="2">
    <source>
        <dbReference type="Google" id="ProtNLM"/>
    </source>
</evidence>
<dbReference type="PROSITE" id="PS00092">
    <property type="entry name" value="N6_MTASE"/>
    <property type="match status" value="1"/>
</dbReference>
<sequence>MKINRVWAMPSIWTFGIKPIAELLGRYVDNSLVWVDPFAGENSVAGITNDIEGRGAKYRMDGLEFLKSMNDTGVSGVLFDPPYSEEQCLRRYTPKFKGTAGRAEYWARCKNEIARIVKVGGVAISFCWDSTGMGKKRGFDIEEILLVCHGACHNDTIVTVERKIQSDFGGMK</sequence>